<accession>D4YTG2</accession>
<dbReference type="Proteomes" id="UP000004069">
    <property type="component" value="Unassembled WGS sequence"/>
</dbReference>
<name>D4YTG2_9LACO</name>
<feature type="chain" id="PRO_5009952274" description="S-layer protein C-terminal domain-containing protein" evidence="1">
    <location>
        <begin position="24"/>
        <end position="505"/>
    </location>
</feature>
<dbReference type="Gene3D" id="1.20.5.420">
    <property type="entry name" value="Immunoglobulin FC, subunit C"/>
    <property type="match status" value="1"/>
</dbReference>
<feature type="domain" description="S-layer protein C-terminal" evidence="2">
    <location>
        <begin position="39"/>
        <end position="104"/>
    </location>
</feature>
<dbReference type="InterPro" id="IPR024968">
    <property type="entry name" value="SlpA_C_lactobacillus"/>
</dbReference>
<comment type="caution">
    <text evidence="3">The sequence shown here is derived from an EMBL/GenBank/DDBJ whole genome shotgun (WGS) entry which is preliminary data.</text>
</comment>
<evidence type="ECO:0000313" key="3">
    <source>
        <dbReference type="EMBL" id="EFG55632.1"/>
    </source>
</evidence>
<dbReference type="Pfam" id="PF07554">
    <property type="entry name" value="FIVAR"/>
    <property type="match status" value="1"/>
</dbReference>
<dbReference type="EMBL" id="ADNY01000029">
    <property type="protein sequence ID" value="EFG55632.1"/>
    <property type="molecule type" value="Genomic_DNA"/>
</dbReference>
<keyword evidence="4" id="KW-1185">Reference proteome</keyword>
<evidence type="ECO:0000313" key="4">
    <source>
        <dbReference type="Proteomes" id="UP000004069"/>
    </source>
</evidence>
<keyword evidence="1" id="KW-0732">Signal</keyword>
<evidence type="ECO:0000259" key="2">
    <source>
        <dbReference type="Pfam" id="PF03217"/>
    </source>
</evidence>
<proteinExistence type="predicted"/>
<dbReference type="InterPro" id="IPR009063">
    <property type="entry name" value="Ig/albumin-bd_sf"/>
</dbReference>
<protein>
    <recommendedName>
        <fullName evidence="2">S-layer protein C-terminal domain-containing protein</fullName>
    </recommendedName>
</protein>
<feature type="domain" description="S-layer protein C-terminal" evidence="2">
    <location>
        <begin position="124"/>
        <end position="183"/>
    </location>
</feature>
<dbReference type="Pfam" id="PF03217">
    <property type="entry name" value="SlpA"/>
    <property type="match status" value="3"/>
</dbReference>
<organism evidence="3 4">
    <name type="scientific">Lactobacillus amylolyticus DSM 11664</name>
    <dbReference type="NCBI Taxonomy" id="585524"/>
    <lineage>
        <taxon>Bacteria</taxon>
        <taxon>Bacillati</taxon>
        <taxon>Bacillota</taxon>
        <taxon>Bacilli</taxon>
        <taxon>Lactobacillales</taxon>
        <taxon>Lactobacillaceae</taxon>
        <taxon>Lactobacillus</taxon>
    </lineage>
</organism>
<dbReference type="PATRIC" id="fig|585524.9.peg.20"/>
<sequence length="505" mass="54119">MKLSHKLVTVSAAALIGISPVLAAGVQNTTSTTVQAATTKADTIVLSHHSYVYSSTGKRITKYKYNGKTYSKLAKGTSLKAYGTKKIDGKVYYFLGNNSYVKAANVGTVNGKKVTTSSAKASAEASTTKRIKLTHNAYVYDKNGKRIKSAGTLKKNATVAYVGTKTIGGKSYYNLGKGQYIKKANAKVVKTSTNDIDTDDAETYITLVSNSIIYDKNGSYTEPAQYGIKGSQYAVLGAKKIGEKWYYQIGENQYIKAVNAYVSQGKTIITDPTYVEPTPTNTTADTIVMMKTDAPTYNSKGEAISSNRFSAGQSLRVSSMLWIWVENQAVEFYKIASDSSSYVKVSDVQLVSGRQLTPTNTMQDAKDAATVATSSDKSQLNSLISNASTVKQSDAYKLSANTLRSTYDSAIAAGEKVNNSSTATVAQVKQAVSAITSAQSALNGARVNVTDRNVLTQTEIAAIIKVAAAANDVNESDIQYTNNQTLTINSSNGQSRTLNISDYIN</sequence>
<reference evidence="3 4" key="1">
    <citation type="submission" date="2010-04" db="EMBL/GenBank/DDBJ databases">
        <authorList>
            <person name="Muzny D."/>
            <person name="Qin X."/>
            <person name="Deng J."/>
            <person name="Jiang H."/>
            <person name="Liu Y."/>
            <person name="Qu J."/>
            <person name="Song X.-Z."/>
            <person name="Zhang L."/>
            <person name="Thornton R."/>
            <person name="Coyle M."/>
            <person name="Francisco L."/>
            <person name="Jackson L."/>
            <person name="Javaid M."/>
            <person name="Korchina V."/>
            <person name="Kovar C."/>
            <person name="Mata R."/>
            <person name="Mathew T."/>
            <person name="Ngo R."/>
            <person name="Nguyen L."/>
            <person name="Nguyen N."/>
            <person name="Okwuonu G."/>
            <person name="Ongeri F."/>
            <person name="Pham C."/>
            <person name="Simmons D."/>
            <person name="Wilczek-Boney K."/>
            <person name="Hale W."/>
            <person name="Jakkamsetti A."/>
            <person name="Pham P."/>
            <person name="Ruth R."/>
            <person name="San Lucas F."/>
            <person name="Warren J."/>
            <person name="Zhang J."/>
            <person name="Zhao Z."/>
            <person name="Zhou C."/>
            <person name="Zhu D."/>
            <person name="Lee S."/>
            <person name="Bess C."/>
            <person name="Blankenburg K."/>
            <person name="Forbes L."/>
            <person name="Fu Q."/>
            <person name="Gubbala S."/>
            <person name="Hirani K."/>
            <person name="Jayaseelan J.C."/>
            <person name="Lara F."/>
            <person name="Munidasa M."/>
            <person name="Palculict T."/>
            <person name="Patil S."/>
            <person name="Pu L.-L."/>
            <person name="Saada N."/>
            <person name="Tang L."/>
            <person name="Weissenberger G."/>
            <person name="Zhu Y."/>
            <person name="Hemphill L."/>
            <person name="Shang Y."/>
            <person name="Youmans B."/>
            <person name="Ayvaz T."/>
            <person name="Ross M."/>
            <person name="Santibanez J."/>
            <person name="Aqrawi P."/>
            <person name="Gross S."/>
            <person name="Joshi V."/>
            <person name="Fowler G."/>
            <person name="Nazareth L."/>
            <person name="Reid J."/>
            <person name="Worley K."/>
            <person name="Petrosino J."/>
            <person name="Highlander S."/>
            <person name="Gibbs R."/>
        </authorList>
    </citation>
    <scope>NUCLEOTIDE SEQUENCE [LARGE SCALE GENOMIC DNA]</scope>
    <source>
        <strain evidence="3 4">DSM 11664</strain>
    </source>
</reference>
<dbReference type="eggNOG" id="ENOG50309IT">
    <property type="taxonomic scope" value="Bacteria"/>
</dbReference>
<gene>
    <name evidence="3" type="ORF">HMPREF0493_0823</name>
</gene>
<dbReference type="SUPFAM" id="SSF46997">
    <property type="entry name" value="Bacterial immunoglobulin/albumin-binding domains"/>
    <property type="match status" value="1"/>
</dbReference>
<dbReference type="OrthoDB" id="2328720at2"/>
<dbReference type="RefSeq" id="WP_006351975.1">
    <property type="nucleotide sequence ID" value="NZ_ADNY01000029.1"/>
</dbReference>
<dbReference type="AlphaFoldDB" id="D4YTG2"/>
<feature type="signal peptide" evidence="1">
    <location>
        <begin position="1"/>
        <end position="23"/>
    </location>
</feature>
<dbReference type="STRING" id="83683.B1745_01070"/>
<feature type="domain" description="S-layer protein C-terminal" evidence="2">
    <location>
        <begin position="204"/>
        <end position="257"/>
    </location>
</feature>
<evidence type="ECO:0000256" key="1">
    <source>
        <dbReference type="SAM" id="SignalP"/>
    </source>
</evidence>